<evidence type="ECO:0000313" key="2">
    <source>
        <dbReference type="Proteomes" id="UP000050761"/>
    </source>
</evidence>
<keyword evidence="1" id="KW-0560">Oxidoreductase</keyword>
<proteinExistence type="predicted"/>
<evidence type="ECO:0000313" key="3">
    <source>
        <dbReference type="WBParaSite" id="HPBE_0000502201-mRNA-1"/>
    </source>
</evidence>
<keyword evidence="2" id="KW-1185">Reference proteome</keyword>
<evidence type="ECO:0000256" key="1">
    <source>
        <dbReference type="ARBA" id="ARBA00023002"/>
    </source>
</evidence>
<dbReference type="PRINTS" id="PR00081">
    <property type="entry name" value="GDHRDH"/>
</dbReference>
<dbReference type="PANTHER" id="PTHR43313">
    <property type="entry name" value="SHORT-CHAIN DEHYDROGENASE/REDUCTASE FAMILY 9C"/>
    <property type="match status" value="1"/>
</dbReference>
<dbReference type="AlphaFoldDB" id="A0A183FF03"/>
<sequence>LFIAKDCRYLWELIRVGGHSSKAVLITGCDSGFGRELALRCISEGFTVFAGCLTEKCLSPKLHTVSLDVTSDESVQKAELYVKKNLTDGLQLWGIVNNAGVFSCYGPDDWTSVNDYIRAADVNTFGIVRVTHAFRKYVKRSEGRIVSVTSVNGRLSTPGAGPYVVSKFGAEAYMDALRQEYYGAGVKVSILEPGIFRTPLIDEEAMLRRVEDVWSRVDDETKEEYGEDYKDYFAKMWNELFITKSSTKIHYVVDNYLHALTARYPRDRSVFEVSIRQVVAAPRRDTAARA</sequence>
<dbReference type="GO" id="GO:0008202">
    <property type="term" value="P:steroid metabolic process"/>
    <property type="evidence" value="ECO:0007669"/>
    <property type="project" value="TreeGrafter"/>
</dbReference>
<dbReference type="InterPro" id="IPR020904">
    <property type="entry name" value="Sc_DH/Rdtase_CS"/>
</dbReference>
<dbReference type="GO" id="GO:0016491">
    <property type="term" value="F:oxidoreductase activity"/>
    <property type="evidence" value="ECO:0007669"/>
    <property type="project" value="UniProtKB-KW"/>
</dbReference>
<dbReference type="Pfam" id="PF00106">
    <property type="entry name" value="adh_short"/>
    <property type="match status" value="1"/>
</dbReference>
<dbReference type="PANTHER" id="PTHR43313:SF34">
    <property type="entry name" value="RETINOL DEHYDROGENASE 7"/>
    <property type="match status" value="1"/>
</dbReference>
<dbReference type="WBParaSite" id="HPBE_0000502201-mRNA-1">
    <property type="protein sequence ID" value="HPBE_0000502201-mRNA-1"/>
    <property type="gene ID" value="HPBE_0000502201"/>
</dbReference>
<protein>
    <submittedName>
        <fullName evidence="3">D-beta-hydroxybutyrate dehydrogenase, mitochondrial</fullName>
    </submittedName>
</protein>
<dbReference type="SUPFAM" id="SSF51735">
    <property type="entry name" value="NAD(P)-binding Rossmann-fold domains"/>
    <property type="match status" value="1"/>
</dbReference>
<dbReference type="Proteomes" id="UP000050761">
    <property type="component" value="Unassembled WGS sequence"/>
</dbReference>
<dbReference type="InterPro" id="IPR002347">
    <property type="entry name" value="SDR_fam"/>
</dbReference>
<reference evidence="3" key="1">
    <citation type="submission" date="2019-09" db="UniProtKB">
        <authorList>
            <consortium name="WormBaseParasite"/>
        </authorList>
    </citation>
    <scope>IDENTIFICATION</scope>
</reference>
<name>A0A183FF03_HELPZ</name>
<dbReference type="InterPro" id="IPR036291">
    <property type="entry name" value="NAD(P)-bd_dom_sf"/>
</dbReference>
<dbReference type="PROSITE" id="PS00061">
    <property type="entry name" value="ADH_SHORT"/>
    <property type="match status" value="1"/>
</dbReference>
<accession>A0A183FF03</accession>
<organism evidence="2 3">
    <name type="scientific">Heligmosomoides polygyrus</name>
    <name type="common">Parasitic roundworm</name>
    <dbReference type="NCBI Taxonomy" id="6339"/>
    <lineage>
        <taxon>Eukaryota</taxon>
        <taxon>Metazoa</taxon>
        <taxon>Ecdysozoa</taxon>
        <taxon>Nematoda</taxon>
        <taxon>Chromadorea</taxon>
        <taxon>Rhabditida</taxon>
        <taxon>Rhabditina</taxon>
        <taxon>Rhabditomorpha</taxon>
        <taxon>Strongyloidea</taxon>
        <taxon>Heligmosomidae</taxon>
        <taxon>Heligmosomoides</taxon>
    </lineage>
</organism>
<dbReference type="Gene3D" id="3.40.50.720">
    <property type="entry name" value="NAD(P)-binding Rossmann-like Domain"/>
    <property type="match status" value="1"/>
</dbReference>